<dbReference type="PANTHER" id="PTHR22916:SF3">
    <property type="entry name" value="UDP-GLCNAC:BETAGAL BETA-1,3-N-ACETYLGLUCOSAMINYLTRANSFERASE-LIKE PROTEIN 1"/>
    <property type="match status" value="1"/>
</dbReference>
<dbReference type="InterPro" id="IPR001173">
    <property type="entry name" value="Glyco_trans_2-like"/>
</dbReference>
<dbReference type="Pfam" id="PF00535">
    <property type="entry name" value="Glycos_transf_2"/>
    <property type="match status" value="1"/>
</dbReference>
<evidence type="ECO:0000313" key="2">
    <source>
        <dbReference type="EMBL" id="AXL96360.1"/>
    </source>
</evidence>
<sequence>MNQKVSIIIPCFNCESSISQTLTSLLNQSYSNLEILLCDDGSTDKTYEIIQNLQKKDIRIKVMKNEENMGIIFTLNHLLDVSSGKYIARMDSDDICHPKRIEEQIIYIKKNKLDGAGSFYKTFGKKTKVIKLPIGIDSISYCLGFMNTFCHPSIMIKSEVYKKYQYATNAMHIEDYDLWSRMIKNGVKIDNINKVLLYYRLHPNQISKVKSKEQTKKNSLIKANNMILVLKEKKSFSSEDESIMKNALVNFWQGTATINQLKITYNVVLALKKNKLFKKNYIFIRKHLLLGILRNRISIRILINWAKILSFPDFILVLIIRRVKGKG</sequence>
<dbReference type="Gene3D" id="3.90.550.10">
    <property type="entry name" value="Spore Coat Polysaccharide Biosynthesis Protein SpsA, Chain A"/>
    <property type="match status" value="1"/>
</dbReference>
<accession>A0A346CL86</accession>
<dbReference type="GO" id="GO:0016758">
    <property type="term" value="F:hexosyltransferase activity"/>
    <property type="evidence" value="ECO:0007669"/>
    <property type="project" value="UniProtKB-ARBA"/>
</dbReference>
<keyword evidence="2" id="KW-0808">Transferase</keyword>
<dbReference type="InterPro" id="IPR029044">
    <property type="entry name" value="Nucleotide-diphossugar_trans"/>
</dbReference>
<dbReference type="RefSeq" id="WP_051459638.1">
    <property type="nucleotide sequence ID" value="NZ_CABKTF010000006.1"/>
</dbReference>
<organism evidence="2">
    <name type="scientific">Providencia alcalifaciens</name>
    <dbReference type="NCBI Taxonomy" id="126385"/>
    <lineage>
        <taxon>Bacteria</taxon>
        <taxon>Pseudomonadati</taxon>
        <taxon>Pseudomonadota</taxon>
        <taxon>Gammaproteobacteria</taxon>
        <taxon>Enterobacterales</taxon>
        <taxon>Morganellaceae</taxon>
        <taxon>Providencia</taxon>
    </lineage>
</organism>
<dbReference type="AlphaFoldDB" id="A0A346CL86"/>
<protein>
    <submittedName>
        <fullName evidence="2">Glycosyl transferase family 2</fullName>
    </submittedName>
</protein>
<reference evidence="2" key="1">
    <citation type="submission" date="2018-06" db="EMBL/GenBank/DDBJ databases">
        <title>Development of a Molecular Serotyping Scheme and a Multiplexed Luminex-Based Array for Providencia.</title>
        <authorList>
            <person name="Du Y."/>
            <person name="Liu B."/>
        </authorList>
    </citation>
    <scope>NUCLEOTIDE SEQUENCE</scope>
</reference>
<dbReference type="EMBL" id="MH444262">
    <property type="protein sequence ID" value="AXL96360.1"/>
    <property type="molecule type" value="Genomic_DNA"/>
</dbReference>
<feature type="domain" description="Glycosyltransferase 2-like" evidence="1">
    <location>
        <begin position="6"/>
        <end position="135"/>
    </location>
</feature>
<proteinExistence type="predicted"/>
<name>A0A346CL86_9GAMM</name>
<gene>
    <name evidence="2" type="primary">gt4</name>
</gene>
<dbReference type="CDD" id="cd00761">
    <property type="entry name" value="Glyco_tranf_GTA_type"/>
    <property type="match status" value="1"/>
</dbReference>
<evidence type="ECO:0000259" key="1">
    <source>
        <dbReference type="Pfam" id="PF00535"/>
    </source>
</evidence>
<dbReference type="SUPFAM" id="SSF53448">
    <property type="entry name" value="Nucleotide-diphospho-sugar transferases"/>
    <property type="match status" value="1"/>
</dbReference>
<dbReference type="PANTHER" id="PTHR22916">
    <property type="entry name" value="GLYCOSYLTRANSFERASE"/>
    <property type="match status" value="1"/>
</dbReference>